<evidence type="ECO:0000256" key="1">
    <source>
        <dbReference type="SAM" id="Phobius"/>
    </source>
</evidence>
<evidence type="ECO:0000313" key="3">
    <source>
        <dbReference type="Proteomes" id="UP000663856"/>
    </source>
</evidence>
<dbReference type="AlphaFoldDB" id="A0A816ZE03"/>
<accession>A0A816ZE03</accession>
<keyword evidence="1" id="KW-0812">Transmembrane</keyword>
<reference evidence="2" key="1">
    <citation type="submission" date="2021-02" db="EMBL/GenBank/DDBJ databases">
        <authorList>
            <person name="Nowell W R."/>
        </authorList>
    </citation>
    <scope>NUCLEOTIDE SEQUENCE</scope>
</reference>
<name>A0A816ZE03_9BILA</name>
<comment type="caution">
    <text evidence="2">The sequence shown here is derived from an EMBL/GenBank/DDBJ whole genome shotgun (WGS) entry which is preliminary data.</text>
</comment>
<feature type="transmembrane region" description="Helical" evidence="1">
    <location>
        <begin position="350"/>
        <end position="372"/>
    </location>
</feature>
<evidence type="ECO:0000313" key="2">
    <source>
        <dbReference type="EMBL" id="CAF2205940.1"/>
    </source>
</evidence>
<sequence>MDFDNNTAIRCCCPPSYSGDRWQWQNQRISLTLQFVYRSTTFVMPVFQMIMMLIDEHRQIASYHEQIPYVPKRDCGIKFNIYLLCPNQPKNSSTNYSIHIDVFDTTTLTYWSSWYLSITFQFLPVDRIATRLFIPSVKQIESCPFSCRNHGRCYSGSKCRIQYNCSCSSDSFCYTSSICICPLNKYDRHCYLKHSICSAKSSPCKNNELCVRFDDRTDRNKFAYEPLNGTVRSYPRLHRIKYYPLLYRQHRELKCFCDENYMCLCDMDRFSNCFTFYHSITYDCQGYNDCESGGQCFQDNTTCPSLSICVCSDCYYGTKCQFSISSFILSLDYILGYRIKPNVSFVQQPLLVKMSVVFTPLMFIVGLINALLSMATFCVENARDVGCGFY</sequence>
<organism evidence="2 3">
    <name type="scientific">Rotaria magnacalcarata</name>
    <dbReference type="NCBI Taxonomy" id="392030"/>
    <lineage>
        <taxon>Eukaryota</taxon>
        <taxon>Metazoa</taxon>
        <taxon>Spiralia</taxon>
        <taxon>Gnathifera</taxon>
        <taxon>Rotifera</taxon>
        <taxon>Eurotatoria</taxon>
        <taxon>Bdelloidea</taxon>
        <taxon>Philodinida</taxon>
        <taxon>Philodinidae</taxon>
        <taxon>Rotaria</taxon>
    </lineage>
</organism>
<dbReference type="Proteomes" id="UP000663856">
    <property type="component" value="Unassembled WGS sequence"/>
</dbReference>
<protein>
    <recommendedName>
        <fullName evidence="4">EGF-like domain-containing protein</fullName>
    </recommendedName>
</protein>
<keyword evidence="1" id="KW-1133">Transmembrane helix</keyword>
<proteinExistence type="predicted"/>
<gene>
    <name evidence="2" type="ORF">WKI299_LOCUS34750</name>
</gene>
<evidence type="ECO:0008006" key="4">
    <source>
        <dbReference type="Google" id="ProtNLM"/>
    </source>
</evidence>
<dbReference type="EMBL" id="CAJNRF010016524">
    <property type="protein sequence ID" value="CAF2205940.1"/>
    <property type="molecule type" value="Genomic_DNA"/>
</dbReference>
<keyword evidence="1" id="KW-0472">Membrane</keyword>